<dbReference type="EMBL" id="CP019912">
    <property type="protein sequence ID" value="AQW32715.1"/>
    <property type="molecule type" value="Genomic_DNA"/>
</dbReference>
<gene>
    <name evidence="1" type="ORF">B0B51_23340</name>
</gene>
<name>A0A1U9VQH0_9RALS</name>
<dbReference type="Proteomes" id="UP000189628">
    <property type="component" value="Plasmid unnamed"/>
</dbReference>
<geneLocation type="plasmid" evidence="1">
    <name>unnamed</name>
</geneLocation>
<evidence type="ECO:0000313" key="2">
    <source>
        <dbReference type="Proteomes" id="UP000189628"/>
    </source>
</evidence>
<protein>
    <submittedName>
        <fullName evidence="1">Uncharacterized protein</fullName>
    </submittedName>
</protein>
<proteinExistence type="predicted"/>
<dbReference type="RefSeq" id="WP_078223819.1">
    <property type="nucleotide sequence ID" value="NZ_CP019912.1"/>
</dbReference>
<accession>A0A1U9VQH0</accession>
<organism evidence="1 2">
    <name type="scientific">blood disease bacterium A2-HR MARDI</name>
    <dbReference type="NCBI Taxonomy" id="1944648"/>
    <lineage>
        <taxon>Bacteria</taxon>
        <taxon>Pseudomonadati</taxon>
        <taxon>Pseudomonadota</taxon>
        <taxon>Betaproteobacteria</taxon>
        <taxon>Burkholderiales</taxon>
        <taxon>Burkholderiaceae</taxon>
        <taxon>Ralstonia</taxon>
        <taxon>Ralstonia solanacearum species complex</taxon>
    </lineage>
</organism>
<sequence>MTNLVPNRLDIKPMTPQAIARVAELEKLNLQRPQVEIHTHHVLHAGLYARTITIPASVLLTGALVKRSTLLVICGDVLVSRGEDDGVRITGTAVIPASAGRKQAFLAYADTTVTMAFPTQATTIEQAEAEFTDDTELLMSRRDPDLNTIIITGE</sequence>
<evidence type="ECO:0000313" key="1">
    <source>
        <dbReference type="EMBL" id="AQW32715.1"/>
    </source>
</evidence>
<keyword evidence="1" id="KW-0614">Plasmid</keyword>
<reference evidence="1 2" key="1">
    <citation type="submission" date="2017-02" db="EMBL/GenBank/DDBJ databases">
        <title>Blood Disease Bacterium A2-HR MARDI.</title>
        <authorList>
            <person name="Badrun R."/>
            <person name="Abu Bakar N."/>
            <person name="Laboh R."/>
        </authorList>
    </citation>
    <scope>NUCLEOTIDE SEQUENCE [LARGE SCALE GENOMIC DNA]</scope>
    <source>
        <strain evidence="1 2">A2-HR MARDI</strain>
        <plasmid evidence="2">Plasmid</plasmid>
    </source>
</reference>
<dbReference type="AlphaFoldDB" id="A0A1U9VQH0"/>